<accession>A0A210R137</accession>
<feature type="region of interest" description="Disordered" evidence="1">
    <location>
        <begin position="455"/>
        <end position="475"/>
    </location>
</feature>
<proteinExistence type="predicted"/>
<comment type="caution">
    <text evidence="2">The sequence shown here is derived from an EMBL/GenBank/DDBJ whole genome shotgun (WGS) entry which is preliminary data.</text>
</comment>
<dbReference type="InterPro" id="IPR052859">
    <property type="entry name" value="LRR-IQ_domain_protein"/>
</dbReference>
<dbReference type="InterPro" id="IPR001611">
    <property type="entry name" value="Leu-rich_rpt"/>
</dbReference>
<dbReference type="Pfam" id="PF14580">
    <property type="entry name" value="LRR_9"/>
    <property type="match status" value="1"/>
</dbReference>
<dbReference type="PANTHER" id="PTHR46723:SF1">
    <property type="entry name" value="LEUCINE-RICH REPEAT AND IQ DOMAIN-CONTAINING PROTEIN 3"/>
    <property type="match status" value="1"/>
</dbReference>
<dbReference type="InterPro" id="IPR000048">
    <property type="entry name" value="IQ_motif_EF-hand-BS"/>
</dbReference>
<sequence length="799" mass="91402">MVSIPDWSKFARVQEGLKDSRNVHLNKYYKQREEEAIRQAEERGYFRVPTQTYLLEENDFRNGRKVRDLSQLQLVKLVGVHLRKIGDIAYCVNLRICVLSNNFLTKIDDLTSCRQLVKLDLHSNQISSIPGVAFWSGMRKLRILHLHDNPLGKYETLQNLATCPSLIVLTLYDTPLSLKRNYRHHVVNSVWSLKALDHHVISDEEIIEDAIFGGKFGTLHPAFRIDLCPPTLEDSDYQEELYTIYLVEAYINHIMAHHSPVLIIQRFMRGHLARKRYGHLGRKINQMKQGGELSLIPSELIPPPPSSSPAFGASASGQDLSGAGSMSMDYDTYIKDRRPDTSSGPPSEGTLTSLAKPTTSESVDEPHPTPLEGHTPVQDDDIGTPKKRKNLLINLAKLQTGTFSSLYDEAIAIETILPENSGEKIVTTTEKKSRRKKRKEQQKKVVKSVKQFFGPIMESSAAPEESPREEEDDTQITEYRLRGIKPDVMYIDATTEMILSKQEAGRLVRDAEDEIHMRARDLPKPKVTPRKSVNTNQRMFARVHGTMGISSLLAVHQAYRDREKAEQTAAKMEHILTMRDDRDRAKERIRLHNDEKRNMALRKRDAERSQMLETLERKEMKRLSYLEKRTDLKAKSSDYNRSYKTDFAFITEFSNQHTSVSNALMRHDKQARTEDNITLKTDIVQSHNTAKTEQQEVVKKYMEHRQLMRQTEASMSRATLDTRMLQEANDRLFEAKSRVAQQKARRETVQTFYPLPQHVTPAPGSSITELPPVSPGATRFEANVMMTQGRVGKHPTLLT</sequence>
<dbReference type="EMBL" id="NEDP02000938">
    <property type="protein sequence ID" value="OWF54699.1"/>
    <property type="molecule type" value="Genomic_DNA"/>
</dbReference>
<dbReference type="Gene3D" id="3.80.10.10">
    <property type="entry name" value="Ribonuclease Inhibitor"/>
    <property type="match status" value="1"/>
</dbReference>
<feature type="compositionally biased region" description="Polar residues" evidence="1">
    <location>
        <begin position="341"/>
        <end position="361"/>
    </location>
</feature>
<reference evidence="2 3" key="1">
    <citation type="journal article" date="2017" name="Nat. Ecol. Evol.">
        <title>Scallop genome provides insights into evolution of bilaterian karyotype and development.</title>
        <authorList>
            <person name="Wang S."/>
            <person name="Zhang J."/>
            <person name="Jiao W."/>
            <person name="Li J."/>
            <person name="Xun X."/>
            <person name="Sun Y."/>
            <person name="Guo X."/>
            <person name="Huan P."/>
            <person name="Dong B."/>
            <person name="Zhang L."/>
            <person name="Hu X."/>
            <person name="Sun X."/>
            <person name="Wang J."/>
            <person name="Zhao C."/>
            <person name="Wang Y."/>
            <person name="Wang D."/>
            <person name="Huang X."/>
            <person name="Wang R."/>
            <person name="Lv J."/>
            <person name="Li Y."/>
            <person name="Zhang Z."/>
            <person name="Liu B."/>
            <person name="Lu W."/>
            <person name="Hui Y."/>
            <person name="Liang J."/>
            <person name="Zhou Z."/>
            <person name="Hou R."/>
            <person name="Li X."/>
            <person name="Liu Y."/>
            <person name="Li H."/>
            <person name="Ning X."/>
            <person name="Lin Y."/>
            <person name="Zhao L."/>
            <person name="Xing Q."/>
            <person name="Dou J."/>
            <person name="Li Y."/>
            <person name="Mao J."/>
            <person name="Guo H."/>
            <person name="Dou H."/>
            <person name="Li T."/>
            <person name="Mu C."/>
            <person name="Jiang W."/>
            <person name="Fu Q."/>
            <person name="Fu X."/>
            <person name="Miao Y."/>
            <person name="Liu J."/>
            <person name="Yu Q."/>
            <person name="Li R."/>
            <person name="Liao H."/>
            <person name="Li X."/>
            <person name="Kong Y."/>
            <person name="Jiang Z."/>
            <person name="Chourrout D."/>
            <person name="Li R."/>
            <person name="Bao Z."/>
        </authorList>
    </citation>
    <scope>NUCLEOTIDE SEQUENCE [LARGE SCALE GENOMIC DNA]</scope>
    <source>
        <strain evidence="2 3">PY_sf001</strain>
    </source>
</reference>
<dbReference type="PANTHER" id="PTHR46723">
    <property type="entry name" value="LEUCINE-RICH REPEAT AND IQ DOMAIN-CONTAINING PROTEIN 3"/>
    <property type="match status" value="1"/>
</dbReference>
<gene>
    <name evidence="2" type="ORF">KP79_PYT04204</name>
</gene>
<keyword evidence="3" id="KW-1185">Reference proteome</keyword>
<dbReference type="OrthoDB" id="676979at2759"/>
<feature type="region of interest" description="Disordered" evidence="1">
    <location>
        <begin position="295"/>
        <end position="384"/>
    </location>
</feature>
<dbReference type="SUPFAM" id="SSF52058">
    <property type="entry name" value="L domain-like"/>
    <property type="match status" value="1"/>
</dbReference>
<evidence type="ECO:0000313" key="3">
    <source>
        <dbReference type="Proteomes" id="UP000242188"/>
    </source>
</evidence>
<dbReference type="PROSITE" id="PS50096">
    <property type="entry name" value="IQ"/>
    <property type="match status" value="1"/>
</dbReference>
<name>A0A210R137_MIZYE</name>
<evidence type="ECO:0000313" key="2">
    <source>
        <dbReference type="EMBL" id="OWF54699.1"/>
    </source>
</evidence>
<dbReference type="STRING" id="6573.A0A210R137"/>
<organism evidence="2 3">
    <name type="scientific">Mizuhopecten yessoensis</name>
    <name type="common">Japanese scallop</name>
    <name type="synonym">Patinopecten yessoensis</name>
    <dbReference type="NCBI Taxonomy" id="6573"/>
    <lineage>
        <taxon>Eukaryota</taxon>
        <taxon>Metazoa</taxon>
        <taxon>Spiralia</taxon>
        <taxon>Lophotrochozoa</taxon>
        <taxon>Mollusca</taxon>
        <taxon>Bivalvia</taxon>
        <taxon>Autobranchia</taxon>
        <taxon>Pteriomorphia</taxon>
        <taxon>Pectinida</taxon>
        <taxon>Pectinoidea</taxon>
        <taxon>Pectinidae</taxon>
        <taxon>Mizuhopecten</taxon>
    </lineage>
</organism>
<dbReference type="PROSITE" id="PS51450">
    <property type="entry name" value="LRR"/>
    <property type="match status" value="3"/>
</dbReference>
<protein>
    <submittedName>
        <fullName evidence="2">Leucine-rich repeat and IQ domain-containing protein 3</fullName>
    </submittedName>
</protein>
<dbReference type="Pfam" id="PF00612">
    <property type="entry name" value="IQ"/>
    <property type="match status" value="1"/>
</dbReference>
<evidence type="ECO:0000256" key="1">
    <source>
        <dbReference type="SAM" id="MobiDB-lite"/>
    </source>
</evidence>
<dbReference type="Proteomes" id="UP000242188">
    <property type="component" value="Unassembled WGS sequence"/>
</dbReference>
<dbReference type="AlphaFoldDB" id="A0A210R137"/>
<dbReference type="InterPro" id="IPR032675">
    <property type="entry name" value="LRR_dom_sf"/>
</dbReference>